<keyword evidence="5" id="KW-1185">Reference proteome</keyword>
<reference evidence="6" key="1">
    <citation type="submission" date="2017-02" db="UniProtKB">
        <authorList>
            <consortium name="WormBaseParasite"/>
        </authorList>
    </citation>
    <scope>IDENTIFICATION</scope>
</reference>
<keyword evidence="4" id="KW-0732">Signal</keyword>
<dbReference type="GO" id="GO:0009986">
    <property type="term" value="C:cell surface"/>
    <property type="evidence" value="ECO:0007669"/>
    <property type="project" value="InterPro"/>
</dbReference>
<dbReference type="PANTHER" id="PTHR21700">
    <property type="entry name" value="TRANSTHYRETIN-LIKE FAMILY PROTEIN-RELATED"/>
    <property type="match status" value="1"/>
</dbReference>
<comment type="similarity">
    <text evidence="2">Belongs to the nematode transthyretin-like family.</text>
</comment>
<dbReference type="GO" id="GO:0005576">
    <property type="term" value="C:extracellular region"/>
    <property type="evidence" value="ECO:0007669"/>
    <property type="project" value="UniProtKB-SubCell"/>
</dbReference>
<name>A0A0N5A2Q8_PARTI</name>
<dbReference type="InterPro" id="IPR001534">
    <property type="entry name" value="Transthyretin-like"/>
</dbReference>
<comment type="subcellular location">
    <subcellularLocation>
        <location evidence="1">Secreted</location>
    </subcellularLocation>
</comment>
<accession>A0A0N5A2Q8</accession>
<keyword evidence="3" id="KW-0964">Secreted</keyword>
<organism evidence="5 6">
    <name type="scientific">Parastrongyloides trichosuri</name>
    <name type="common">Possum-specific nematode worm</name>
    <dbReference type="NCBI Taxonomy" id="131310"/>
    <lineage>
        <taxon>Eukaryota</taxon>
        <taxon>Metazoa</taxon>
        <taxon>Ecdysozoa</taxon>
        <taxon>Nematoda</taxon>
        <taxon>Chromadorea</taxon>
        <taxon>Rhabditida</taxon>
        <taxon>Tylenchina</taxon>
        <taxon>Panagrolaimomorpha</taxon>
        <taxon>Strongyloidoidea</taxon>
        <taxon>Strongyloididae</taxon>
        <taxon>Parastrongyloides</taxon>
    </lineage>
</organism>
<dbReference type="Pfam" id="PF01060">
    <property type="entry name" value="TTR-52"/>
    <property type="match status" value="1"/>
</dbReference>
<dbReference type="InterPro" id="IPR038479">
    <property type="entry name" value="Transthyretin-like_sf"/>
</dbReference>
<proteinExistence type="inferred from homology"/>
<evidence type="ECO:0000256" key="2">
    <source>
        <dbReference type="ARBA" id="ARBA00010112"/>
    </source>
</evidence>
<protein>
    <submittedName>
        <fullName evidence="6">Transthyretin-like family protein</fullName>
    </submittedName>
</protein>
<dbReference type="WBParaSite" id="PTRK_0001592300.1">
    <property type="protein sequence ID" value="PTRK_0001592300.1"/>
    <property type="gene ID" value="PTRK_0001592300"/>
</dbReference>
<evidence type="ECO:0000256" key="3">
    <source>
        <dbReference type="ARBA" id="ARBA00022525"/>
    </source>
</evidence>
<dbReference type="AlphaFoldDB" id="A0A0N5A2Q8"/>
<evidence type="ECO:0000313" key="6">
    <source>
        <dbReference type="WBParaSite" id="PTRK_0001592300.1"/>
    </source>
</evidence>
<evidence type="ECO:0000313" key="5">
    <source>
        <dbReference type="Proteomes" id="UP000038045"/>
    </source>
</evidence>
<evidence type="ECO:0000256" key="4">
    <source>
        <dbReference type="ARBA" id="ARBA00022729"/>
    </source>
</evidence>
<dbReference type="Proteomes" id="UP000038045">
    <property type="component" value="Unplaced"/>
</dbReference>
<dbReference type="Gene3D" id="2.60.40.3330">
    <property type="match status" value="1"/>
</dbReference>
<evidence type="ECO:0000256" key="1">
    <source>
        <dbReference type="ARBA" id="ARBA00004613"/>
    </source>
</evidence>
<sequence>MPEERVRIYLFDYDRDSFNDQLSDVFSDKEGFFKIEGYETEFFPVEPFIRILHNCNLKGELKEKCYYRFEYKIPRRYVSWGKKPKVYHSSGTIELSSAKTSEMICGP</sequence>